<organism evidence="8 9">
    <name type="scientific">Arxiozyma heterogenica</name>
    <dbReference type="NCBI Taxonomy" id="278026"/>
    <lineage>
        <taxon>Eukaryota</taxon>
        <taxon>Fungi</taxon>
        <taxon>Dikarya</taxon>
        <taxon>Ascomycota</taxon>
        <taxon>Saccharomycotina</taxon>
        <taxon>Saccharomycetes</taxon>
        <taxon>Saccharomycetales</taxon>
        <taxon>Saccharomycetaceae</taxon>
        <taxon>Arxiozyma</taxon>
    </lineage>
</organism>
<keyword evidence="7" id="KW-0472">Membrane</keyword>
<comment type="subcellular location">
    <subcellularLocation>
        <location evidence="1">Membrane</location>
        <topology evidence="1">Single-pass type II membrane protein</topology>
    </subcellularLocation>
</comment>
<keyword evidence="7" id="KW-1133">Transmembrane helix</keyword>
<dbReference type="Proteomes" id="UP001306508">
    <property type="component" value="Unassembled WGS sequence"/>
</dbReference>
<protein>
    <submittedName>
        <fullName evidence="8">Uncharacterized protein</fullName>
    </submittedName>
</protein>
<comment type="caution">
    <text evidence="8">The sequence shown here is derived from an EMBL/GenBank/DDBJ whole genome shotgun (WGS) entry which is preliminary data.</text>
</comment>
<dbReference type="Pfam" id="PF01793">
    <property type="entry name" value="Glyco_transf_15"/>
    <property type="match status" value="1"/>
</dbReference>
<dbReference type="PANTHER" id="PTHR31121">
    <property type="entry name" value="ALPHA-1,2 MANNOSYLTRANSFERASE KTR1"/>
    <property type="match status" value="1"/>
</dbReference>
<proteinExistence type="inferred from homology"/>
<dbReference type="GO" id="GO:0006493">
    <property type="term" value="P:protein O-linked glycosylation"/>
    <property type="evidence" value="ECO:0007669"/>
    <property type="project" value="TreeGrafter"/>
</dbReference>
<dbReference type="Gene3D" id="3.90.550.10">
    <property type="entry name" value="Spore Coat Polysaccharide Biosynthesis Protein SpsA, Chain A"/>
    <property type="match status" value="1"/>
</dbReference>
<dbReference type="GO" id="GO:0005794">
    <property type="term" value="C:Golgi apparatus"/>
    <property type="evidence" value="ECO:0007669"/>
    <property type="project" value="TreeGrafter"/>
</dbReference>
<evidence type="ECO:0000256" key="1">
    <source>
        <dbReference type="ARBA" id="ARBA00004606"/>
    </source>
</evidence>
<dbReference type="GO" id="GO:0000026">
    <property type="term" value="F:alpha-1,2-mannosyltransferase activity"/>
    <property type="evidence" value="ECO:0007669"/>
    <property type="project" value="TreeGrafter"/>
</dbReference>
<evidence type="ECO:0000256" key="5">
    <source>
        <dbReference type="ARBA" id="ARBA00022968"/>
    </source>
</evidence>
<accession>A0AAN7WTM0</accession>
<keyword evidence="9" id="KW-1185">Reference proteome</keyword>
<dbReference type="InterPro" id="IPR029044">
    <property type="entry name" value="Nucleotide-diphossugar_trans"/>
</dbReference>
<comment type="similarity">
    <text evidence="2">Belongs to the glycosyltransferase 15 family.</text>
</comment>
<keyword evidence="4" id="KW-0808">Transferase</keyword>
<dbReference type="PANTHER" id="PTHR31121:SF6">
    <property type="entry name" value="ALPHA-1,2 MANNOSYLTRANSFERASE KTR1"/>
    <property type="match status" value="1"/>
</dbReference>
<evidence type="ECO:0000256" key="6">
    <source>
        <dbReference type="PIRSR" id="PIRSR018153-1"/>
    </source>
</evidence>
<sequence length="402" mass="47189">MGRLHAKHSTAQQQLFKKIGLIVIILFSLFMLYNGSADDSNSSNSGLSIKQNIEVIKDDNGYIKKKVSYTPYKGKKAKATFVTLARNSDLYELLPAIKSVEDRFNHKFQYDWVFLNDVEFTEEFKNVTSALVSGKTKYGVIPKEHWSFPDWIDQDKAAKVREEMRQKKIIYGDSISYRHMCRFESGFFYRHPLMEEYEWYWRVEPGIKLTCDLDYDLFKFMEDNGKKYGFAISIHEYEATVPTLWDTTVKFMKKYPEYISKNNMLDFISDDNGLSYNMCHFWSNFEIASLDFWRSPAYSAYFDFLDKAGGFFYERWGDAPVHSIAAALFLDRSEIHFFEDVGYFHAPFYSCNIDDKVRLAGKCDCNPEVDFTWNGFSCTTKFFTVNDMTKPEGWKEHVNKRV</sequence>
<gene>
    <name evidence="8" type="ORF">RI543_001360</name>
</gene>
<dbReference type="EMBL" id="JAWIZZ010000038">
    <property type="protein sequence ID" value="KAK5780973.1"/>
    <property type="molecule type" value="Genomic_DNA"/>
</dbReference>
<evidence type="ECO:0000313" key="9">
    <source>
        <dbReference type="Proteomes" id="UP001306508"/>
    </source>
</evidence>
<dbReference type="FunFam" id="3.90.550.10:FF:000051">
    <property type="entry name" value="Alpha-1,2-mannosyltransferase (Ktr4)"/>
    <property type="match status" value="1"/>
</dbReference>
<name>A0AAN7WTM0_9SACH</name>
<keyword evidence="5" id="KW-0735">Signal-anchor</keyword>
<evidence type="ECO:0000256" key="3">
    <source>
        <dbReference type="ARBA" id="ARBA00022676"/>
    </source>
</evidence>
<keyword evidence="7" id="KW-0812">Transmembrane</keyword>
<dbReference type="GO" id="GO:0016020">
    <property type="term" value="C:membrane"/>
    <property type="evidence" value="ECO:0007669"/>
    <property type="project" value="UniProtKB-SubCell"/>
</dbReference>
<dbReference type="GO" id="GO:0006487">
    <property type="term" value="P:protein N-linked glycosylation"/>
    <property type="evidence" value="ECO:0007669"/>
    <property type="project" value="TreeGrafter"/>
</dbReference>
<dbReference type="PIRSF" id="PIRSF018153">
    <property type="entry name" value="Glyco_trans_15"/>
    <property type="match status" value="1"/>
</dbReference>
<evidence type="ECO:0000313" key="8">
    <source>
        <dbReference type="EMBL" id="KAK5780973.1"/>
    </source>
</evidence>
<dbReference type="AlphaFoldDB" id="A0AAN7WTM0"/>
<dbReference type="InterPro" id="IPR002685">
    <property type="entry name" value="Glyco_trans_15"/>
</dbReference>
<evidence type="ECO:0000256" key="4">
    <source>
        <dbReference type="ARBA" id="ARBA00022679"/>
    </source>
</evidence>
<evidence type="ECO:0000256" key="7">
    <source>
        <dbReference type="SAM" id="Phobius"/>
    </source>
</evidence>
<dbReference type="SUPFAM" id="SSF53448">
    <property type="entry name" value="Nucleotide-diphospho-sugar transferases"/>
    <property type="match status" value="1"/>
</dbReference>
<keyword evidence="3" id="KW-0328">Glycosyltransferase</keyword>
<dbReference type="GO" id="GO:0000032">
    <property type="term" value="P:cell wall mannoprotein biosynthetic process"/>
    <property type="evidence" value="ECO:0007669"/>
    <property type="project" value="TreeGrafter"/>
</dbReference>
<feature type="transmembrane region" description="Helical" evidence="7">
    <location>
        <begin position="15"/>
        <end position="33"/>
    </location>
</feature>
<evidence type="ECO:0000256" key="2">
    <source>
        <dbReference type="ARBA" id="ARBA00007677"/>
    </source>
</evidence>
<feature type="active site" description="Nucleophile" evidence="6">
    <location>
        <position position="286"/>
    </location>
</feature>
<reference evidence="9" key="1">
    <citation type="submission" date="2023-07" db="EMBL/GenBank/DDBJ databases">
        <title>A draft genome of Kazachstania heterogenica Y-27499.</title>
        <authorList>
            <person name="Donic C."/>
            <person name="Kralova J.S."/>
            <person name="Fidel L."/>
            <person name="Ben-Dor S."/>
            <person name="Jung S."/>
        </authorList>
    </citation>
    <scope>NUCLEOTIDE SEQUENCE [LARGE SCALE GENOMIC DNA]</scope>
    <source>
        <strain evidence="9">Y27499</strain>
    </source>
</reference>